<evidence type="ECO:0000256" key="1">
    <source>
        <dbReference type="SAM" id="Phobius"/>
    </source>
</evidence>
<feature type="domain" description="DUF8017" evidence="2">
    <location>
        <begin position="66"/>
        <end position="226"/>
    </location>
</feature>
<dbReference type="AlphaFoldDB" id="A0A1I3BJK8"/>
<keyword evidence="1" id="KW-1133">Transmembrane helix</keyword>
<dbReference type="STRING" id="1005945.SAMN05216561_101176"/>
<keyword evidence="1" id="KW-0812">Transmembrane</keyword>
<dbReference type="Proteomes" id="UP000198649">
    <property type="component" value="Unassembled WGS sequence"/>
</dbReference>
<sequence>MTSLVAHLAGRVAARLVVPLGIAATLVVIGCAAVVLAARPDAPARVMTAAPEATWEVLRSSYAEISVPPRSEGWTVPGGTLFYADGHGRPVVGVTGPAVLDDGYCPGVGSAAPSNRAFVGLTPPLAGTGLRPAHRRLVMRWTAGIAGDPLRSRRTTTRLADGAPAAVSRTTIRLGDRDPCTPSRVELHVVSTVTRAGVVSAVLVRDLGPRSATDPTVRRILASLRVLR</sequence>
<evidence type="ECO:0000259" key="2">
    <source>
        <dbReference type="Pfam" id="PF26056"/>
    </source>
</evidence>
<evidence type="ECO:0000313" key="4">
    <source>
        <dbReference type="Proteomes" id="UP000198649"/>
    </source>
</evidence>
<proteinExistence type="predicted"/>
<accession>A0A1I3BJK8</accession>
<dbReference type="InterPro" id="IPR058330">
    <property type="entry name" value="DUF8017"/>
</dbReference>
<keyword evidence="4" id="KW-1185">Reference proteome</keyword>
<keyword evidence="1" id="KW-0472">Membrane</keyword>
<organism evidence="3 4">
    <name type="scientific">Nocardioides psychrotolerans</name>
    <dbReference type="NCBI Taxonomy" id="1005945"/>
    <lineage>
        <taxon>Bacteria</taxon>
        <taxon>Bacillati</taxon>
        <taxon>Actinomycetota</taxon>
        <taxon>Actinomycetes</taxon>
        <taxon>Propionibacteriales</taxon>
        <taxon>Nocardioidaceae</taxon>
        <taxon>Nocardioides</taxon>
    </lineage>
</organism>
<name>A0A1I3BJK8_9ACTN</name>
<gene>
    <name evidence="3" type="ORF">SAMN05216561_101176</name>
</gene>
<dbReference type="RefSeq" id="WP_091109637.1">
    <property type="nucleotide sequence ID" value="NZ_BKAF01000001.1"/>
</dbReference>
<reference evidence="3 4" key="1">
    <citation type="submission" date="2016-10" db="EMBL/GenBank/DDBJ databases">
        <authorList>
            <person name="de Groot N.N."/>
        </authorList>
    </citation>
    <scope>NUCLEOTIDE SEQUENCE [LARGE SCALE GENOMIC DNA]</scope>
    <source>
        <strain evidence="3 4">CGMCC 1.11156</strain>
    </source>
</reference>
<protein>
    <recommendedName>
        <fullName evidence="2">DUF8017 domain-containing protein</fullName>
    </recommendedName>
</protein>
<dbReference type="EMBL" id="FOQG01000001">
    <property type="protein sequence ID" value="SFH62495.1"/>
    <property type="molecule type" value="Genomic_DNA"/>
</dbReference>
<feature type="transmembrane region" description="Helical" evidence="1">
    <location>
        <begin position="12"/>
        <end position="38"/>
    </location>
</feature>
<dbReference type="Pfam" id="PF26056">
    <property type="entry name" value="DUF8017"/>
    <property type="match status" value="1"/>
</dbReference>
<evidence type="ECO:0000313" key="3">
    <source>
        <dbReference type="EMBL" id="SFH62495.1"/>
    </source>
</evidence>